<dbReference type="OrthoDB" id="7875126at2"/>
<dbReference type="AlphaFoldDB" id="A0A1M6YEZ7"/>
<dbReference type="Proteomes" id="UP000183974">
    <property type="component" value="Unassembled WGS sequence"/>
</dbReference>
<sequence>MTRLAAFAAALLMAMPVAAQDKEAMCEKTADIVGKAVTSRADGAAAEATVKAVTGTIGDADARYRPAVQPIVDWVYTLPEELLSDEVEVSYKEQCLAQ</sequence>
<dbReference type="STRING" id="337701.SAMN05444398_101834"/>
<evidence type="ECO:0000313" key="3">
    <source>
        <dbReference type="Proteomes" id="UP000183974"/>
    </source>
</evidence>
<evidence type="ECO:0008006" key="4">
    <source>
        <dbReference type="Google" id="ProtNLM"/>
    </source>
</evidence>
<keyword evidence="1" id="KW-0732">Signal</keyword>
<organism evidence="2 3">
    <name type="scientific">Roseovarius pacificus</name>
    <dbReference type="NCBI Taxonomy" id="337701"/>
    <lineage>
        <taxon>Bacteria</taxon>
        <taxon>Pseudomonadati</taxon>
        <taxon>Pseudomonadota</taxon>
        <taxon>Alphaproteobacteria</taxon>
        <taxon>Rhodobacterales</taxon>
        <taxon>Roseobacteraceae</taxon>
        <taxon>Roseovarius</taxon>
    </lineage>
</organism>
<dbReference type="RefSeq" id="WP_073033018.1">
    <property type="nucleotide sequence ID" value="NZ_BMLR01000001.1"/>
</dbReference>
<proteinExistence type="predicted"/>
<dbReference type="EMBL" id="FRBR01000001">
    <property type="protein sequence ID" value="SHL16876.1"/>
    <property type="molecule type" value="Genomic_DNA"/>
</dbReference>
<evidence type="ECO:0000256" key="1">
    <source>
        <dbReference type="SAM" id="SignalP"/>
    </source>
</evidence>
<name>A0A1M6YEZ7_9RHOB</name>
<protein>
    <recommendedName>
        <fullName evidence="4">HdeA/HdeB family protein</fullName>
    </recommendedName>
</protein>
<feature type="signal peptide" evidence="1">
    <location>
        <begin position="1"/>
        <end position="19"/>
    </location>
</feature>
<reference evidence="2 3" key="1">
    <citation type="submission" date="2016-11" db="EMBL/GenBank/DDBJ databases">
        <authorList>
            <person name="Jaros S."/>
            <person name="Januszkiewicz K."/>
            <person name="Wedrychowicz H."/>
        </authorList>
    </citation>
    <scope>NUCLEOTIDE SEQUENCE [LARGE SCALE GENOMIC DNA]</scope>
    <source>
        <strain evidence="2 3">DSM 29589</strain>
    </source>
</reference>
<gene>
    <name evidence="2" type="ORF">SAMN05444398_101834</name>
</gene>
<accession>A0A1M6YEZ7</accession>
<evidence type="ECO:0000313" key="2">
    <source>
        <dbReference type="EMBL" id="SHL16876.1"/>
    </source>
</evidence>
<keyword evidence="3" id="KW-1185">Reference proteome</keyword>
<feature type="chain" id="PRO_5009922859" description="HdeA/HdeB family protein" evidence="1">
    <location>
        <begin position="20"/>
        <end position="98"/>
    </location>
</feature>